<dbReference type="PRINTS" id="PR00081">
    <property type="entry name" value="GDHRDH"/>
</dbReference>
<dbReference type="OrthoDB" id="10253736at2759"/>
<sequence length="226" mass="24818">MSVGRIKLARQPKNEALSSPLLAYPNVHFFACDITNPTAVYSTAEKIKTSLNRDPSILINNAGILASHTILNTSDDFLRRIFDVNVLSNWYTTKAFLPAMLTQNRGHIITIASTASYIGVAGLADYTASKAAILAFHESLNQELKHHYKAPNVLTTSIHPNWVRTPLLGPVEQELQRRGSEVLEPEEVADRVVEAVRGCRGGQVFLPKSVGKISALRGCRIGCRRG</sequence>
<name>A0A9W9CLQ4_9PLEO</name>
<dbReference type="InterPro" id="IPR036291">
    <property type="entry name" value="NAD(P)-bd_dom_sf"/>
</dbReference>
<dbReference type="PANTHER" id="PTHR24322">
    <property type="entry name" value="PKSB"/>
    <property type="match status" value="1"/>
</dbReference>
<evidence type="ECO:0000256" key="1">
    <source>
        <dbReference type="ARBA" id="ARBA00006484"/>
    </source>
</evidence>
<dbReference type="SUPFAM" id="SSF51735">
    <property type="entry name" value="NAD(P)-binding Rossmann-fold domains"/>
    <property type="match status" value="1"/>
</dbReference>
<comment type="caution">
    <text evidence="4">The sequence shown here is derived from an EMBL/GenBank/DDBJ whole genome shotgun (WGS) entry which is preliminary data.</text>
</comment>
<organism evidence="4 5">
    <name type="scientific">Neocucurbitaria cava</name>
    <dbReference type="NCBI Taxonomy" id="798079"/>
    <lineage>
        <taxon>Eukaryota</taxon>
        <taxon>Fungi</taxon>
        <taxon>Dikarya</taxon>
        <taxon>Ascomycota</taxon>
        <taxon>Pezizomycotina</taxon>
        <taxon>Dothideomycetes</taxon>
        <taxon>Pleosporomycetidae</taxon>
        <taxon>Pleosporales</taxon>
        <taxon>Pleosporineae</taxon>
        <taxon>Cucurbitariaceae</taxon>
        <taxon>Neocucurbitaria</taxon>
    </lineage>
</organism>
<accession>A0A9W9CLQ4</accession>
<evidence type="ECO:0000313" key="4">
    <source>
        <dbReference type="EMBL" id="KAJ4369743.1"/>
    </source>
</evidence>
<proteinExistence type="inferred from homology"/>
<keyword evidence="2" id="KW-0560">Oxidoreductase</keyword>
<evidence type="ECO:0000313" key="5">
    <source>
        <dbReference type="Proteomes" id="UP001140560"/>
    </source>
</evidence>
<evidence type="ECO:0000256" key="3">
    <source>
        <dbReference type="RuleBase" id="RU000363"/>
    </source>
</evidence>
<dbReference type="EMBL" id="JAPEUY010000009">
    <property type="protein sequence ID" value="KAJ4369743.1"/>
    <property type="molecule type" value="Genomic_DNA"/>
</dbReference>
<dbReference type="Proteomes" id="UP001140560">
    <property type="component" value="Unassembled WGS sequence"/>
</dbReference>
<dbReference type="GO" id="GO:0016616">
    <property type="term" value="F:oxidoreductase activity, acting on the CH-OH group of donors, NAD or NADP as acceptor"/>
    <property type="evidence" value="ECO:0007669"/>
    <property type="project" value="TreeGrafter"/>
</dbReference>
<dbReference type="InterPro" id="IPR002347">
    <property type="entry name" value="SDR_fam"/>
</dbReference>
<dbReference type="Pfam" id="PF00106">
    <property type="entry name" value="adh_short"/>
    <property type="match status" value="1"/>
</dbReference>
<dbReference type="Gene3D" id="3.40.50.720">
    <property type="entry name" value="NAD(P)-binding Rossmann-like Domain"/>
    <property type="match status" value="1"/>
</dbReference>
<dbReference type="AlphaFoldDB" id="A0A9W9CLQ4"/>
<keyword evidence="5" id="KW-1185">Reference proteome</keyword>
<comment type="similarity">
    <text evidence="1 3">Belongs to the short-chain dehydrogenases/reductases (SDR) family.</text>
</comment>
<dbReference type="PANTHER" id="PTHR24322:SF736">
    <property type="entry name" value="RETINOL DEHYDROGENASE 10"/>
    <property type="match status" value="1"/>
</dbReference>
<dbReference type="PRINTS" id="PR00080">
    <property type="entry name" value="SDRFAMILY"/>
</dbReference>
<gene>
    <name evidence="4" type="ORF">N0V83_005506</name>
</gene>
<evidence type="ECO:0000256" key="2">
    <source>
        <dbReference type="ARBA" id="ARBA00023002"/>
    </source>
</evidence>
<reference evidence="4" key="1">
    <citation type="submission" date="2022-10" db="EMBL/GenBank/DDBJ databases">
        <title>Tapping the CABI collections for fungal endophytes: first genome assemblies for Collariella, Neodidymelliopsis, Ascochyta clinopodiicola, Didymella pomorum, Didymosphaeria variabile, Neocosmospora piperis and Neocucurbitaria cava.</title>
        <authorList>
            <person name="Hill R."/>
        </authorList>
    </citation>
    <scope>NUCLEOTIDE SEQUENCE</scope>
    <source>
        <strain evidence="4">IMI 356814</strain>
    </source>
</reference>
<protein>
    <submittedName>
        <fullName evidence="4">Uncharacterized protein</fullName>
    </submittedName>
</protein>